<sequence length="116" mass="13472">MALWQLFWGGGNESEWKRGCVLIIWEFELDLGALCCEARRAYLVLFELKIFKRDSWKYSRVPAHKKLKLNLQTQAILLRAVCLKPAYTELSVKASPRRILPPVIPIEFPTPIIRTC</sequence>
<evidence type="ECO:0000313" key="1">
    <source>
        <dbReference type="EMBL" id="GBL76693.1"/>
    </source>
</evidence>
<evidence type="ECO:0000313" key="2">
    <source>
        <dbReference type="Proteomes" id="UP000499080"/>
    </source>
</evidence>
<organism evidence="1 2">
    <name type="scientific">Araneus ventricosus</name>
    <name type="common">Orbweaver spider</name>
    <name type="synonym">Epeira ventricosa</name>
    <dbReference type="NCBI Taxonomy" id="182803"/>
    <lineage>
        <taxon>Eukaryota</taxon>
        <taxon>Metazoa</taxon>
        <taxon>Ecdysozoa</taxon>
        <taxon>Arthropoda</taxon>
        <taxon>Chelicerata</taxon>
        <taxon>Arachnida</taxon>
        <taxon>Araneae</taxon>
        <taxon>Araneomorphae</taxon>
        <taxon>Entelegynae</taxon>
        <taxon>Araneoidea</taxon>
        <taxon>Araneidae</taxon>
        <taxon>Araneus</taxon>
    </lineage>
</organism>
<comment type="caution">
    <text evidence="1">The sequence shown here is derived from an EMBL/GenBank/DDBJ whole genome shotgun (WGS) entry which is preliminary data.</text>
</comment>
<gene>
    <name evidence="1" type="ORF">AVEN_53387_1</name>
</gene>
<dbReference type="EMBL" id="BGPR01000010">
    <property type="protein sequence ID" value="GBL76693.1"/>
    <property type="molecule type" value="Genomic_DNA"/>
</dbReference>
<dbReference type="Proteomes" id="UP000499080">
    <property type="component" value="Unassembled WGS sequence"/>
</dbReference>
<accession>A0A4Y2AA36</accession>
<dbReference type="AlphaFoldDB" id="A0A4Y2AA36"/>
<reference evidence="1 2" key="1">
    <citation type="journal article" date="2019" name="Sci. Rep.">
        <title>Orb-weaving spider Araneus ventricosus genome elucidates the spidroin gene catalogue.</title>
        <authorList>
            <person name="Kono N."/>
            <person name="Nakamura H."/>
            <person name="Ohtoshi R."/>
            <person name="Moran D.A.P."/>
            <person name="Shinohara A."/>
            <person name="Yoshida Y."/>
            <person name="Fujiwara M."/>
            <person name="Mori M."/>
            <person name="Tomita M."/>
            <person name="Arakawa K."/>
        </authorList>
    </citation>
    <scope>NUCLEOTIDE SEQUENCE [LARGE SCALE GENOMIC DNA]</scope>
</reference>
<protein>
    <submittedName>
        <fullName evidence="1">Uncharacterized protein</fullName>
    </submittedName>
</protein>
<keyword evidence="2" id="KW-1185">Reference proteome</keyword>
<name>A0A4Y2AA36_ARAVE</name>
<proteinExistence type="predicted"/>